<organism evidence="1 2">
    <name type="scientific">Terriglobus saanensis (strain ATCC BAA-1853 / DSM 23119 / SP1PR4)</name>
    <dbReference type="NCBI Taxonomy" id="401053"/>
    <lineage>
        <taxon>Bacteria</taxon>
        <taxon>Pseudomonadati</taxon>
        <taxon>Acidobacteriota</taxon>
        <taxon>Terriglobia</taxon>
        <taxon>Terriglobales</taxon>
        <taxon>Acidobacteriaceae</taxon>
        <taxon>Terriglobus</taxon>
    </lineage>
</organism>
<sequence>MKKPRIAIPVPTSFDPAYNERSWPEYAHAVEEAGGEAFPVPLDLNDQALETLAKEADGFLLPGSGADVDPARYGQEKQPECNQQDTARERVDGRILEVADELRKPVLGICFGTQLMNVFRGGTLIQHLTPMPVNHPAGRAIAVAHGTAVAKDSLVGELLTDEEAPERDGYLRLPVNSSHHQAVAIPGDGLRVTARSTEDGVIEAIEGPPDGPFLLGVQWHPERTTAISAASRAIFSRLVAEAQK</sequence>
<dbReference type="KEGG" id="tsa:AciPR4_4152"/>
<protein>
    <submittedName>
        <fullName evidence="1">Peptidase C26</fullName>
    </submittedName>
</protein>
<dbReference type="HOGENOM" id="CLU_030756_2_0_0"/>
<dbReference type="OrthoDB" id="9813383at2"/>
<dbReference type="EMBL" id="CP002467">
    <property type="protein sequence ID" value="ADV84898.1"/>
    <property type="molecule type" value="Genomic_DNA"/>
</dbReference>
<dbReference type="GO" id="GO:0006598">
    <property type="term" value="P:polyamine catabolic process"/>
    <property type="evidence" value="ECO:0007669"/>
    <property type="project" value="TreeGrafter"/>
</dbReference>
<dbReference type="CDD" id="cd01745">
    <property type="entry name" value="GATase1_2"/>
    <property type="match status" value="1"/>
</dbReference>
<dbReference type="PROSITE" id="PS51273">
    <property type="entry name" value="GATASE_TYPE_1"/>
    <property type="match status" value="1"/>
</dbReference>
<dbReference type="PANTHER" id="PTHR43235">
    <property type="entry name" value="GLUTAMINE AMIDOTRANSFERASE PB2B2.05-RELATED"/>
    <property type="match status" value="1"/>
</dbReference>
<evidence type="ECO:0000313" key="2">
    <source>
        <dbReference type="Proteomes" id="UP000006844"/>
    </source>
</evidence>
<dbReference type="eggNOG" id="COG2071">
    <property type="taxonomic scope" value="Bacteria"/>
</dbReference>
<dbReference type="GO" id="GO:0033969">
    <property type="term" value="F:gamma-glutamyl-gamma-aminobutyrate hydrolase activity"/>
    <property type="evidence" value="ECO:0007669"/>
    <property type="project" value="TreeGrafter"/>
</dbReference>
<dbReference type="STRING" id="401053.AciPR4_4152"/>
<dbReference type="InterPro" id="IPR011697">
    <property type="entry name" value="Peptidase_C26"/>
</dbReference>
<dbReference type="InterPro" id="IPR044668">
    <property type="entry name" value="PuuD-like"/>
</dbReference>
<dbReference type="AlphaFoldDB" id="E8V5D9"/>
<dbReference type="RefSeq" id="WP_013570628.1">
    <property type="nucleotide sequence ID" value="NC_014963.1"/>
</dbReference>
<dbReference type="PANTHER" id="PTHR43235:SF1">
    <property type="entry name" value="GLUTAMINE AMIDOTRANSFERASE PB2B2.05-RELATED"/>
    <property type="match status" value="1"/>
</dbReference>
<reference evidence="1 2" key="1">
    <citation type="journal article" date="2012" name="Stand. Genomic Sci.">
        <title>Complete genome sequence of Terriglobus saanensis type strain SP1PR4(T), an Acidobacteria from tundra soil.</title>
        <authorList>
            <person name="Rawat S.R."/>
            <person name="Mannisto M.K."/>
            <person name="Starovoytov V."/>
            <person name="Goodwin L."/>
            <person name="Nolan M."/>
            <person name="Hauser L."/>
            <person name="Land M."/>
            <person name="Davenport K.W."/>
            <person name="Woyke T."/>
            <person name="Haggblom M.M."/>
        </authorList>
    </citation>
    <scope>NUCLEOTIDE SEQUENCE</scope>
    <source>
        <strain evidence="2">ATCC BAA-1853 / DSM 23119 / SP1PR4</strain>
    </source>
</reference>
<evidence type="ECO:0000313" key="1">
    <source>
        <dbReference type="EMBL" id="ADV84898.1"/>
    </source>
</evidence>
<accession>E8V5D9</accession>
<dbReference type="GO" id="GO:0005829">
    <property type="term" value="C:cytosol"/>
    <property type="evidence" value="ECO:0007669"/>
    <property type="project" value="TreeGrafter"/>
</dbReference>
<dbReference type="InterPro" id="IPR029062">
    <property type="entry name" value="Class_I_gatase-like"/>
</dbReference>
<gene>
    <name evidence="1" type="ordered locus">AciPR4_4152</name>
</gene>
<dbReference type="Pfam" id="PF07722">
    <property type="entry name" value="Peptidase_C26"/>
    <property type="match status" value="1"/>
</dbReference>
<name>E8V5D9_TERSS</name>
<proteinExistence type="predicted"/>
<dbReference type="Proteomes" id="UP000006844">
    <property type="component" value="Chromosome"/>
</dbReference>
<dbReference type="Gene3D" id="3.40.50.880">
    <property type="match status" value="1"/>
</dbReference>
<dbReference type="SUPFAM" id="SSF52317">
    <property type="entry name" value="Class I glutamine amidotransferase-like"/>
    <property type="match status" value="1"/>
</dbReference>
<keyword evidence="2" id="KW-1185">Reference proteome</keyword>